<dbReference type="AlphaFoldDB" id="A0A7S0SUY6"/>
<reference evidence="5" key="1">
    <citation type="submission" date="2021-01" db="EMBL/GenBank/DDBJ databases">
        <authorList>
            <person name="Corre E."/>
            <person name="Pelletier E."/>
            <person name="Niang G."/>
            <person name="Scheremetjew M."/>
            <person name="Finn R."/>
            <person name="Kale V."/>
            <person name="Holt S."/>
            <person name="Cochrane G."/>
            <person name="Meng A."/>
            <person name="Brown T."/>
            <person name="Cohen L."/>
        </authorList>
    </citation>
    <scope>NUCLEOTIDE SEQUENCE</scope>
    <source>
        <strain evidence="5">UTEXLB2642</strain>
    </source>
</reference>
<evidence type="ECO:0000313" key="5">
    <source>
        <dbReference type="EMBL" id="CAD8717558.1"/>
    </source>
</evidence>
<dbReference type="EMBL" id="HBFD01003682">
    <property type="protein sequence ID" value="CAD8717558.1"/>
    <property type="molecule type" value="Transcribed_RNA"/>
</dbReference>
<dbReference type="PROSITE" id="PS51419">
    <property type="entry name" value="RAB"/>
    <property type="match status" value="1"/>
</dbReference>
<accession>A0A7S0SUY6</accession>
<feature type="compositionally biased region" description="Basic residues" evidence="4">
    <location>
        <begin position="112"/>
        <end position="122"/>
    </location>
</feature>
<proteinExistence type="inferred from homology"/>
<evidence type="ECO:0000256" key="2">
    <source>
        <dbReference type="ARBA" id="ARBA00022741"/>
    </source>
</evidence>
<dbReference type="InterPro" id="IPR001806">
    <property type="entry name" value="Small_GTPase"/>
</dbReference>
<name>A0A7S0SUY6_9STRA</name>
<dbReference type="PROSITE" id="PS51421">
    <property type="entry name" value="RAS"/>
    <property type="match status" value="1"/>
</dbReference>
<protein>
    <submittedName>
        <fullName evidence="5">Uncharacterized protein</fullName>
    </submittedName>
</protein>
<keyword evidence="2" id="KW-0547">Nucleotide-binding</keyword>
<gene>
    <name evidence="5" type="ORF">CNEB1095_LOCUS2403</name>
</gene>
<evidence type="ECO:0000256" key="4">
    <source>
        <dbReference type="SAM" id="MobiDB-lite"/>
    </source>
</evidence>
<dbReference type="GO" id="GO:0003924">
    <property type="term" value="F:GTPase activity"/>
    <property type="evidence" value="ECO:0007669"/>
    <property type="project" value="InterPro"/>
</dbReference>
<evidence type="ECO:0000256" key="3">
    <source>
        <dbReference type="ARBA" id="ARBA00023134"/>
    </source>
</evidence>
<dbReference type="Pfam" id="PF00071">
    <property type="entry name" value="Ras"/>
    <property type="match status" value="1"/>
</dbReference>
<dbReference type="InterPro" id="IPR027417">
    <property type="entry name" value="P-loop_NTPase"/>
</dbReference>
<evidence type="ECO:0000256" key="1">
    <source>
        <dbReference type="ARBA" id="ARBA00006270"/>
    </source>
</evidence>
<dbReference type="PANTHER" id="PTHR47980">
    <property type="entry name" value="LD44762P"/>
    <property type="match status" value="1"/>
</dbReference>
<comment type="similarity">
    <text evidence="1">Belongs to the small GTPase superfamily. Rab family.</text>
</comment>
<organism evidence="5">
    <name type="scientific">Chromulina nebulosa</name>
    <dbReference type="NCBI Taxonomy" id="96789"/>
    <lineage>
        <taxon>Eukaryota</taxon>
        <taxon>Sar</taxon>
        <taxon>Stramenopiles</taxon>
        <taxon>Ochrophyta</taxon>
        <taxon>Chrysophyceae</taxon>
        <taxon>Chromulinales</taxon>
        <taxon>Chromulinaceae</taxon>
        <taxon>Chromulina</taxon>
    </lineage>
</organism>
<dbReference type="InterPro" id="IPR050305">
    <property type="entry name" value="Small_GTPase_Rab"/>
</dbReference>
<keyword evidence="3" id="KW-0342">GTP-binding</keyword>
<feature type="compositionally biased region" description="Basic and acidic residues" evidence="4">
    <location>
        <begin position="70"/>
        <end position="86"/>
    </location>
</feature>
<feature type="region of interest" description="Disordered" evidence="4">
    <location>
        <begin position="50"/>
        <end position="122"/>
    </location>
</feature>
<feature type="compositionally biased region" description="Polar residues" evidence="4">
    <location>
        <begin position="87"/>
        <end position="111"/>
    </location>
</feature>
<dbReference type="GO" id="GO:0005525">
    <property type="term" value="F:GTP binding"/>
    <property type="evidence" value="ECO:0007669"/>
    <property type="project" value="UniProtKB-KW"/>
</dbReference>
<dbReference type="SUPFAM" id="SSF52540">
    <property type="entry name" value="P-loop containing nucleoside triphosphate hydrolases"/>
    <property type="match status" value="1"/>
</dbReference>
<sequence length="122" mass="13139">MESRDRAVSKEEGKALANEYNAGFLEVSAKNNFKIREAFELLVRKVIAKKPNAGQHDGPGGVFGAGKIDNSGDDRQLRKSTSRKDPSSQTSPKSSNKTRASESTSPASPNKAQKKKGGCFIL</sequence>
<dbReference type="Gene3D" id="3.40.50.300">
    <property type="entry name" value="P-loop containing nucleotide triphosphate hydrolases"/>
    <property type="match status" value="1"/>
</dbReference>